<evidence type="ECO:0000313" key="2">
    <source>
        <dbReference type="Proteomes" id="UP001595914"/>
    </source>
</evidence>
<dbReference type="RefSeq" id="WP_378414627.1">
    <property type="nucleotide sequence ID" value="NZ_JBHSFO010000002.1"/>
</dbReference>
<reference evidence="2" key="1">
    <citation type="journal article" date="2019" name="Int. J. Syst. Evol. Microbiol.">
        <title>The Global Catalogue of Microorganisms (GCM) 10K type strain sequencing project: providing services to taxonomists for standard genome sequencing and annotation.</title>
        <authorList>
            <consortium name="The Broad Institute Genomics Platform"/>
            <consortium name="The Broad Institute Genome Sequencing Center for Infectious Disease"/>
            <person name="Wu L."/>
            <person name="Ma J."/>
        </authorList>
    </citation>
    <scope>NUCLEOTIDE SEQUENCE [LARGE SCALE GENOMIC DNA]</scope>
    <source>
        <strain evidence="2">CCUG 54520</strain>
    </source>
</reference>
<dbReference type="EMBL" id="JBHSFO010000002">
    <property type="protein sequence ID" value="MFC4602995.1"/>
    <property type="molecule type" value="Genomic_DNA"/>
</dbReference>
<dbReference type="Gene3D" id="2.60.40.230">
    <property type="entry name" value="Neocarzinostatin-like"/>
    <property type="match status" value="2"/>
</dbReference>
<protein>
    <recommendedName>
        <fullName evidence="3">IPT/TIG domain-containing protein</fullName>
    </recommendedName>
</protein>
<keyword evidence="2" id="KW-1185">Reference proteome</keyword>
<comment type="caution">
    <text evidence="1">The sequence shown here is derived from an EMBL/GenBank/DDBJ whole genome shotgun (WGS) entry which is preliminary data.</text>
</comment>
<organism evidence="1 2">
    <name type="scientific">Rhodococcus kronopolitis</name>
    <dbReference type="NCBI Taxonomy" id="1460226"/>
    <lineage>
        <taxon>Bacteria</taxon>
        <taxon>Bacillati</taxon>
        <taxon>Actinomycetota</taxon>
        <taxon>Actinomycetes</taxon>
        <taxon>Mycobacteriales</taxon>
        <taxon>Nocardiaceae</taxon>
        <taxon>Rhodococcus</taxon>
    </lineage>
</organism>
<proteinExistence type="predicted"/>
<evidence type="ECO:0008006" key="3">
    <source>
        <dbReference type="Google" id="ProtNLM"/>
    </source>
</evidence>
<gene>
    <name evidence="1" type="ORF">ACFO6S_04765</name>
</gene>
<evidence type="ECO:0000313" key="1">
    <source>
        <dbReference type="EMBL" id="MFC4602995.1"/>
    </source>
</evidence>
<sequence length="286" mass="28581">MRTINKAAIAAVAATIAWSMPVGIAGAIALPFGLDTGSLGGSSAPEPENPEPAGAAVTLSKSADLTAAGDTVTVTGTGFSGAGSGLYVGLIQDNKYSATDASAWMTTKWLKPAEIVDGGFTATIDVAAIVGTSDCLQNTCSIYTVAAHGSADRTQDTKTPVTFKAPVVVPVGPAVTLSKSAGLTAAGETVTVSGTGFSGAGFGLYVGLVQDNKYSATDAGAWMTTKWLKSAEIVNGAWTANIDVAAALNGSDCLVNTCSIYTVAAHGSADRTQDTKTAVTFAGAQN</sequence>
<dbReference type="SUPFAM" id="SSF49319">
    <property type="entry name" value="Actinoxanthin-like"/>
    <property type="match status" value="1"/>
</dbReference>
<dbReference type="Proteomes" id="UP001595914">
    <property type="component" value="Unassembled WGS sequence"/>
</dbReference>
<accession>A0ABV9FPP5</accession>
<name>A0ABV9FPP5_9NOCA</name>
<dbReference type="InterPro" id="IPR027273">
    <property type="entry name" value="Neocarzinostatin-like"/>
</dbReference>